<dbReference type="STRING" id="1314782.A0A165PJ72"/>
<protein>
    <submittedName>
        <fullName evidence="1">Uncharacterized protein</fullName>
    </submittedName>
</protein>
<dbReference type="AlphaFoldDB" id="A0A165PJ72"/>
<dbReference type="Proteomes" id="UP000076761">
    <property type="component" value="Unassembled WGS sequence"/>
</dbReference>
<name>A0A165PJ72_9AGAM</name>
<proteinExistence type="predicted"/>
<gene>
    <name evidence="1" type="ORF">NEOLEDRAFT_1074122</name>
</gene>
<evidence type="ECO:0000313" key="2">
    <source>
        <dbReference type="Proteomes" id="UP000076761"/>
    </source>
</evidence>
<organism evidence="1 2">
    <name type="scientific">Neolentinus lepideus HHB14362 ss-1</name>
    <dbReference type="NCBI Taxonomy" id="1314782"/>
    <lineage>
        <taxon>Eukaryota</taxon>
        <taxon>Fungi</taxon>
        <taxon>Dikarya</taxon>
        <taxon>Basidiomycota</taxon>
        <taxon>Agaricomycotina</taxon>
        <taxon>Agaricomycetes</taxon>
        <taxon>Gloeophyllales</taxon>
        <taxon>Gloeophyllaceae</taxon>
        <taxon>Neolentinus</taxon>
    </lineage>
</organism>
<dbReference type="EMBL" id="KV425611">
    <property type="protein sequence ID" value="KZT21115.1"/>
    <property type="molecule type" value="Genomic_DNA"/>
</dbReference>
<dbReference type="InParanoid" id="A0A165PJ72"/>
<keyword evidence="2" id="KW-1185">Reference proteome</keyword>
<sequence>MATPLPSRRDKVAPIFDPAQPRTLIRYFEDLGDLFTAHQVTTDDAKKAAALKYVPMAVEDLWKTLPEYRTEHTYGTFIAAAKKLYPAVSEDRWYTVGDLDRLTGERAHIGVHTLADLGAYYREFILITHFLIAKDLLSTREQNRAFESGFQPELWHRISHRLEIKDIDHPPDTAYAVQDVYNAAAFLLQGTASAGATPSTYATSESTTPIHSIKSEGLAALVGIITQSIGQVLGPALSALSQGVPAVYQPPRTDTCHYCSQMNCTISRCPCVEEDIRLGLCRRSTEGKVVLPNGAMVPRYIDGETMRERIQEWHRQNPNQRAAGVQPLADNMLFRIDHRPSDYRSPYIVDRDRRLEHLYRELHALESARRSPVFDRTHIPSHRKLT</sequence>
<reference evidence="1 2" key="1">
    <citation type="journal article" date="2016" name="Mol. Biol. Evol.">
        <title>Comparative Genomics of Early-Diverging Mushroom-Forming Fungi Provides Insights into the Origins of Lignocellulose Decay Capabilities.</title>
        <authorList>
            <person name="Nagy L.G."/>
            <person name="Riley R."/>
            <person name="Tritt A."/>
            <person name="Adam C."/>
            <person name="Daum C."/>
            <person name="Floudas D."/>
            <person name="Sun H."/>
            <person name="Yadav J.S."/>
            <person name="Pangilinan J."/>
            <person name="Larsson K.H."/>
            <person name="Matsuura K."/>
            <person name="Barry K."/>
            <person name="Labutti K."/>
            <person name="Kuo R."/>
            <person name="Ohm R.A."/>
            <person name="Bhattacharya S.S."/>
            <person name="Shirouzu T."/>
            <person name="Yoshinaga Y."/>
            <person name="Martin F.M."/>
            <person name="Grigoriev I.V."/>
            <person name="Hibbett D.S."/>
        </authorList>
    </citation>
    <scope>NUCLEOTIDE SEQUENCE [LARGE SCALE GENOMIC DNA]</scope>
    <source>
        <strain evidence="1 2">HHB14362 ss-1</strain>
    </source>
</reference>
<accession>A0A165PJ72</accession>
<feature type="non-terminal residue" evidence="1">
    <location>
        <position position="386"/>
    </location>
</feature>
<dbReference type="OrthoDB" id="3260546at2759"/>
<evidence type="ECO:0000313" key="1">
    <source>
        <dbReference type="EMBL" id="KZT21115.1"/>
    </source>
</evidence>